<protein>
    <submittedName>
        <fullName evidence="1">Uncharacterized protein</fullName>
    </submittedName>
</protein>
<dbReference type="EMBL" id="CM056781">
    <property type="protein sequence ID" value="KAJ8735115.1"/>
    <property type="molecule type" value="Genomic_DNA"/>
</dbReference>
<proteinExistence type="predicted"/>
<gene>
    <name evidence="1" type="ORF">PYW08_014365</name>
</gene>
<sequence>MVRKVLTYRIYLDIRGYDLMDIFVEIQRHGMMQDFITSYELEPTDEILSAQAMSFFIAGANTTANTMHYTLVELSNNPDILTKLHEEIDKVFEGRSEELTYKDIEKFHYLDKILNETMRKYPPIGIIQRLCSKDTVLPSGVKIAKGNIVLIPVFALHRDKKYYPNPDVFDPERFSSENDLKSIFNDFGENDLNTNNYVYLPFGAGNRLCFGYRFARLQMKVGLAQILRHFTLVEQNVTPKFERSPFSICSPTTRYELKFRDVLLNQD</sequence>
<keyword evidence="2" id="KW-1185">Reference proteome</keyword>
<reference evidence="1" key="1">
    <citation type="submission" date="2023-03" db="EMBL/GenBank/DDBJ databases">
        <title>Chromosome-level genomes of two armyworms, Mythimna separata and Mythimna loreyi, provide insights into the biosynthesis and reception of sex pheromones.</title>
        <authorList>
            <person name="Zhao H."/>
        </authorList>
    </citation>
    <scope>NUCLEOTIDE SEQUENCE</scope>
    <source>
        <strain evidence="1">BeijingLab</strain>
    </source>
</reference>
<name>A0ACC2R7V6_9NEOP</name>
<dbReference type="Proteomes" id="UP001231649">
    <property type="component" value="Chromosome 5"/>
</dbReference>
<evidence type="ECO:0000313" key="1">
    <source>
        <dbReference type="EMBL" id="KAJ8735115.1"/>
    </source>
</evidence>
<evidence type="ECO:0000313" key="2">
    <source>
        <dbReference type="Proteomes" id="UP001231649"/>
    </source>
</evidence>
<organism evidence="1 2">
    <name type="scientific">Mythimna loreyi</name>
    <dbReference type="NCBI Taxonomy" id="667449"/>
    <lineage>
        <taxon>Eukaryota</taxon>
        <taxon>Metazoa</taxon>
        <taxon>Ecdysozoa</taxon>
        <taxon>Arthropoda</taxon>
        <taxon>Hexapoda</taxon>
        <taxon>Insecta</taxon>
        <taxon>Pterygota</taxon>
        <taxon>Neoptera</taxon>
        <taxon>Endopterygota</taxon>
        <taxon>Lepidoptera</taxon>
        <taxon>Glossata</taxon>
        <taxon>Ditrysia</taxon>
        <taxon>Noctuoidea</taxon>
        <taxon>Noctuidae</taxon>
        <taxon>Noctuinae</taxon>
        <taxon>Hadenini</taxon>
        <taxon>Mythimna</taxon>
    </lineage>
</organism>
<accession>A0ACC2R7V6</accession>
<comment type="caution">
    <text evidence="1">The sequence shown here is derived from an EMBL/GenBank/DDBJ whole genome shotgun (WGS) entry which is preliminary data.</text>
</comment>